<dbReference type="OrthoDB" id="8117496at2"/>
<feature type="region of interest" description="Disordered" evidence="1">
    <location>
        <begin position="1"/>
        <end position="20"/>
    </location>
</feature>
<keyword evidence="2" id="KW-0812">Transmembrane</keyword>
<proteinExistence type="predicted"/>
<evidence type="ECO:0000256" key="1">
    <source>
        <dbReference type="SAM" id="MobiDB-lite"/>
    </source>
</evidence>
<name>A0A1M7TAV9_9RHOB</name>
<keyword evidence="2" id="KW-0472">Membrane</keyword>
<dbReference type="Proteomes" id="UP000184066">
    <property type="component" value="Unassembled WGS sequence"/>
</dbReference>
<reference evidence="3 4" key="1">
    <citation type="submission" date="2016-12" db="EMBL/GenBank/DDBJ databases">
        <authorList>
            <person name="Song W.-J."/>
            <person name="Kurnit D.M."/>
        </authorList>
    </citation>
    <scope>NUCLEOTIDE SEQUENCE [LARGE SCALE GENOMIC DNA]</scope>
    <source>
        <strain evidence="3 4">CGMCC 1.10808</strain>
    </source>
</reference>
<keyword evidence="2" id="KW-1133">Transmembrane helix</keyword>
<accession>A0A1M7TAV9</accession>
<gene>
    <name evidence="3" type="ORF">SAMN05216200_105160</name>
</gene>
<protein>
    <submittedName>
        <fullName evidence="3">Uncharacterized protein</fullName>
    </submittedName>
</protein>
<dbReference type="RefSeq" id="WP_072747354.1">
    <property type="nucleotide sequence ID" value="NZ_FOHL01000005.1"/>
</dbReference>
<keyword evidence="4" id="KW-1185">Reference proteome</keyword>
<dbReference type="STRING" id="1189325.SAMN04488119_105161"/>
<feature type="transmembrane region" description="Helical" evidence="2">
    <location>
        <begin position="57"/>
        <end position="80"/>
    </location>
</feature>
<dbReference type="EMBL" id="FRDL01000005">
    <property type="protein sequence ID" value="SHN67835.1"/>
    <property type="molecule type" value="Genomic_DNA"/>
</dbReference>
<evidence type="ECO:0000313" key="3">
    <source>
        <dbReference type="EMBL" id="SHN67835.1"/>
    </source>
</evidence>
<evidence type="ECO:0000256" key="2">
    <source>
        <dbReference type="SAM" id="Phobius"/>
    </source>
</evidence>
<sequence length="87" mass="9268">MSGPDKPDPPSGPGAEDAPRALRRRRIEAQAALLPALGLFALTPPFIRVFAEGRGPFGAPLILLYIGGVWLALIVAARALSRALERR</sequence>
<organism evidence="3 4">
    <name type="scientific">Oceanicella actignis</name>
    <dbReference type="NCBI Taxonomy" id="1189325"/>
    <lineage>
        <taxon>Bacteria</taxon>
        <taxon>Pseudomonadati</taxon>
        <taxon>Pseudomonadota</taxon>
        <taxon>Alphaproteobacteria</taxon>
        <taxon>Rhodobacterales</taxon>
        <taxon>Paracoccaceae</taxon>
        <taxon>Oceanicella</taxon>
    </lineage>
</organism>
<dbReference type="AlphaFoldDB" id="A0A1M7TAV9"/>
<evidence type="ECO:0000313" key="4">
    <source>
        <dbReference type="Proteomes" id="UP000184066"/>
    </source>
</evidence>
<feature type="transmembrane region" description="Helical" evidence="2">
    <location>
        <begin position="32"/>
        <end position="51"/>
    </location>
</feature>